<evidence type="ECO:0000256" key="1">
    <source>
        <dbReference type="ARBA" id="ARBA00004752"/>
    </source>
</evidence>
<dbReference type="InterPro" id="IPR052905">
    <property type="entry name" value="LD-transpeptidase_YkuD-like"/>
</dbReference>
<dbReference type="InterPro" id="IPR045380">
    <property type="entry name" value="LD_TPept_scaffold_dom"/>
</dbReference>
<dbReference type="AlphaFoldDB" id="A0A4Q1S9T3"/>
<accession>A0A4Q1S9T3</accession>
<dbReference type="Pfam" id="PF01471">
    <property type="entry name" value="PG_binding_1"/>
    <property type="match status" value="1"/>
</dbReference>
<dbReference type="CDD" id="cd16913">
    <property type="entry name" value="YkuD_like"/>
    <property type="match status" value="1"/>
</dbReference>
<feature type="active site" description="Nucleophile" evidence="7">
    <location>
        <position position="527"/>
    </location>
</feature>
<evidence type="ECO:0000256" key="2">
    <source>
        <dbReference type="ARBA" id="ARBA00005992"/>
    </source>
</evidence>
<dbReference type="PANTHER" id="PTHR41533">
    <property type="entry name" value="L,D-TRANSPEPTIDASE HI_1667-RELATED"/>
    <property type="match status" value="1"/>
</dbReference>
<dbReference type="Pfam" id="PF03734">
    <property type="entry name" value="YkuD"/>
    <property type="match status" value="1"/>
</dbReference>
<dbReference type="GO" id="GO:0016740">
    <property type="term" value="F:transferase activity"/>
    <property type="evidence" value="ECO:0007669"/>
    <property type="project" value="UniProtKB-KW"/>
</dbReference>
<dbReference type="Gene3D" id="2.40.440.10">
    <property type="entry name" value="L,D-transpeptidase catalytic domain-like"/>
    <property type="match status" value="1"/>
</dbReference>
<keyword evidence="4 7" id="KW-0133">Cell shape</keyword>
<protein>
    <submittedName>
        <fullName evidence="9">Murein L,D-transpeptidase</fullName>
    </submittedName>
</protein>
<dbReference type="UniPathway" id="UPA00219"/>
<dbReference type="GO" id="GO:0009252">
    <property type="term" value="P:peptidoglycan biosynthetic process"/>
    <property type="evidence" value="ECO:0007669"/>
    <property type="project" value="UniProtKB-UniPathway"/>
</dbReference>
<dbReference type="Gene3D" id="1.10.101.10">
    <property type="entry name" value="PGBD-like superfamily/PGBD"/>
    <property type="match status" value="1"/>
</dbReference>
<dbReference type="Pfam" id="PF20142">
    <property type="entry name" value="Scaffold"/>
    <property type="match status" value="1"/>
</dbReference>
<comment type="similarity">
    <text evidence="2">Belongs to the YkuD family.</text>
</comment>
<dbReference type="RefSeq" id="WP_129209674.1">
    <property type="nucleotide sequence ID" value="NZ_BMGU01000002.1"/>
</dbReference>
<reference evidence="9 10" key="1">
    <citation type="journal article" date="2016" name="Int. J. Syst. Evol. Microbiol.">
        <title>Acidipila dinghuensis sp. nov., an acidobacterium isolated from forest soil.</title>
        <authorList>
            <person name="Jiang Y.W."/>
            <person name="Wang J."/>
            <person name="Chen M.H."/>
            <person name="Lv Y.Y."/>
            <person name="Qiu L.H."/>
        </authorList>
    </citation>
    <scope>NUCLEOTIDE SEQUENCE [LARGE SCALE GENOMIC DNA]</scope>
    <source>
        <strain evidence="9 10">DHOF10</strain>
    </source>
</reference>
<dbReference type="GO" id="GO:0008360">
    <property type="term" value="P:regulation of cell shape"/>
    <property type="evidence" value="ECO:0007669"/>
    <property type="project" value="UniProtKB-UniRule"/>
</dbReference>
<dbReference type="EMBL" id="SDMK01000004">
    <property type="protein sequence ID" value="RXS93826.1"/>
    <property type="molecule type" value="Genomic_DNA"/>
</dbReference>
<evidence type="ECO:0000256" key="7">
    <source>
        <dbReference type="PROSITE-ProRule" id="PRU01373"/>
    </source>
</evidence>
<evidence type="ECO:0000256" key="3">
    <source>
        <dbReference type="ARBA" id="ARBA00022679"/>
    </source>
</evidence>
<feature type="active site" description="Proton donor/acceptor" evidence="7">
    <location>
        <position position="508"/>
    </location>
</feature>
<organism evidence="9 10">
    <name type="scientific">Silvibacterium dinghuense</name>
    <dbReference type="NCBI Taxonomy" id="1560006"/>
    <lineage>
        <taxon>Bacteria</taxon>
        <taxon>Pseudomonadati</taxon>
        <taxon>Acidobacteriota</taxon>
        <taxon>Terriglobia</taxon>
        <taxon>Terriglobales</taxon>
        <taxon>Acidobacteriaceae</taxon>
        <taxon>Silvibacterium</taxon>
    </lineage>
</organism>
<proteinExistence type="inferred from homology"/>
<evidence type="ECO:0000256" key="5">
    <source>
        <dbReference type="ARBA" id="ARBA00022984"/>
    </source>
</evidence>
<dbReference type="SUPFAM" id="SSF141523">
    <property type="entry name" value="L,D-transpeptidase catalytic domain-like"/>
    <property type="match status" value="1"/>
</dbReference>
<dbReference type="InterPro" id="IPR002477">
    <property type="entry name" value="Peptidoglycan-bd-like"/>
</dbReference>
<evidence type="ECO:0000313" key="10">
    <source>
        <dbReference type="Proteomes" id="UP000290253"/>
    </source>
</evidence>
<evidence type="ECO:0000259" key="8">
    <source>
        <dbReference type="PROSITE" id="PS52029"/>
    </source>
</evidence>
<keyword evidence="6 7" id="KW-0961">Cell wall biogenesis/degradation</keyword>
<dbReference type="GO" id="GO:0004180">
    <property type="term" value="F:carboxypeptidase activity"/>
    <property type="evidence" value="ECO:0007669"/>
    <property type="project" value="UniProtKB-ARBA"/>
</dbReference>
<dbReference type="PROSITE" id="PS52029">
    <property type="entry name" value="LD_TPASE"/>
    <property type="match status" value="1"/>
</dbReference>
<keyword evidence="3" id="KW-0808">Transferase</keyword>
<keyword evidence="10" id="KW-1185">Reference proteome</keyword>
<gene>
    <name evidence="9" type="ORF">ESZ00_17455</name>
</gene>
<dbReference type="PANTHER" id="PTHR41533:SF2">
    <property type="entry name" value="BLR7131 PROTEIN"/>
    <property type="match status" value="1"/>
</dbReference>
<feature type="domain" description="L,D-TPase catalytic" evidence="8">
    <location>
        <begin position="368"/>
        <end position="558"/>
    </location>
</feature>
<name>A0A4Q1S9T3_9BACT</name>
<dbReference type="GO" id="GO:0071555">
    <property type="term" value="P:cell wall organization"/>
    <property type="evidence" value="ECO:0007669"/>
    <property type="project" value="UniProtKB-UniRule"/>
</dbReference>
<dbReference type="InterPro" id="IPR036366">
    <property type="entry name" value="PGBDSf"/>
</dbReference>
<comment type="pathway">
    <text evidence="1 7">Cell wall biogenesis; peptidoglycan biosynthesis.</text>
</comment>
<dbReference type="InterPro" id="IPR005490">
    <property type="entry name" value="LD_TPept_cat_dom"/>
</dbReference>
<dbReference type="InterPro" id="IPR038063">
    <property type="entry name" value="Transpep_catalytic_dom"/>
</dbReference>
<dbReference type="SUPFAM" id="SSF47090">
    <property type="entry name" value="PGBD-like"/>
    <property type="match status" value="1"/>
</dbReference>
<comment type="caution">
    <text evidence="9">The sequence shown here is derived from an EMBL/GenBank/DDBJ whole genome shotgun (WGS) entry which is preliminary data.</text>
</comment>
<evidence type="ECO:0000256" key="6">
    <source>
        <dbReference type="ARBA" id="ARBA00023316"/>
    </source>
</evidence>
<evidence type="ECO:0000313" key="9">
    <source>
        <dbReference type="EMBL" id="RXS93826.1"/>
    </source>
</evidence>
<evidence type="ECO:0000256" key="4">
    <source>
        <dbReference type="ARBA" id="ARBA00022960"/>
    </source>
</evidence>
<dbReference type="InterPro" id="IPR036365">
    <property type="entry name" value="PGBD-like_sf"/>
</dbReference>
<dbReference type="Proteomes" id="UP000290253">
    <property type="component" value="Unassembled WGS sequence"/>
</dbReference>
<keyword evidence="5 7" id="KW-0573">Peptidoglycan synthesis</keyword>
<sequence length="633" mass="69166">MSHPSPHPPQRSSRPASSRFYPVLHRTAAVGALSLLILSGCHSQQQAPREKLSLRQLLHRKRDKKFATKPAEGQPLPATLDAGAIAAQLHTIADAGRLSSLRYPDFRDYQQHVERAYGLTNFTPMWLVNGAPSPQALGLIAAIGDIQKKGLDPEEYDASRWPARLAALKAHPTPQAIADFDAAMTVSTMRLISDLHIGRVAPAHFNFGIDIEAKKYDLPELLTTKVIHAASIKDVLEGVEPDFDGYQRTETALVHYEDLAAQGDGAKVPGTARPLSAGDAYTGSAQLADRLHLLGDLPESATAVSPTVYDASLVDAVKHFQARHGIEASGKLGKETVDALNVPLAARVVQLEDALERWRWLPPDFDEPPIVVNIPEFVLRAFGPNDADHAQQVALQMNVVVGKAVRTQTPVFAKSMRYIVFRPYWNVPPSIVHKEIIPSILKNRNYIDQKGFEITDSKGTVVSSGAVSDATLAGLKAGRLMVRQKPGPKNSLGLIKFIFPNEDNVYLHSTPAQQLFGETRRDFSHGCVRVSQPAELAAYLLRNQLQPGQQQNWTLDAVKDAMQSGPDNKTVLLAKPIPVLILYVTAVVEDDNSVHFFADIYGHDKELNDVLAKGTPYPSESIKTVHATTTAAP</sequence>
<dbReference type="OrthoDB" id="9778545at2"/>